<dbReference type="EMBL" id="KQ435739">
    <property type="protein sequence ID" value="KOX76852.1"/>
    <property type="molecule type" value="Genomic_DNA"/>
</dbReference>
<evidence type="ECO:0000313" key="2">
    <source>
        <dbReference type="Proteomes" id="UP000053105"/>
    </source>
</evidence>
<gene>
    <name evidence="1" type="ORF">WN51_11270</name>
</gene>
<proteinExistence type="predicted"/>
<evidence type="ECO:0000313" key="1">
    <source>
        <dbReference type="EMBL" id="KOX76852.1"/>
    </source>
</evidence>
<keyword evidence="2" id="KW-1185">Reference proteome</keyword>
<accession>A0A0N0U6F5</accession>
<reference evidence="1 2" key="1">
    <citation type="submission" date="2015-07" db="EMBL/GenBank/DDBJ databases">
        <title>The genome of Melipona quadrifasciata.</title>
        <authorList>
            <person name="Pan H."/>
            <person name="Kapheim K."/>
        </authorList>
    </citation>
    <scope>NUCLEOTIDE SEQUENCE [LARGE SCALE GENOMIC DNA]</scope>
    <source>
        <strain evidence="1">0111107301</strain>
        <tissue evidence="1">Whole body</tissue>
    </source>
</reference>
<protein>
    <submittedName>
        <fullName evidence="1">Uncharacterized protein</fullName>
    </submittedName>
</protein>
<sequence>MKMIALRKVIRQRDEAPRVHSNDTLSLSAGLLILKQPVLRELGLPHFIAEKIGSLQSLWCNCCDIIVTALEFDRMESDSYWFTILIDKYRERVNFKAIIFAIDHHSERPFGKNDSEPNDYGFGSIDALVNFEKNHRFLSLTSLAAFQLSTKIPQTVESSEKLLRISTPELICPNKRTTTHSQRGMTKMWKRGNRNSWIIETWVILRDRLGYYKKILELKHSKIYPTLNFTSPNVKLKN</sequence>
<name>A0A0N0U6F5_9HYME</name>
<organism evidence="1 2">
    <name type="scientific">Melipona quadrifasciata</name>
    <dbReference type="NCBI Taxonomy" id="166423"/>
    <lineage>
        <taxon>Eukaryota</taxon>
        <taxon>Metazoa</taxon>
        <taxon>Ecdysozoa</taxon>
        <taxon>Arthropoda</taxon>
        <taxon>Hexapoda</taxon>
        <taxon>Insecta</taxon>
        <taxon>Pterygota</taxon>
        <taxon>Neoptera</taxon>
        <taxon>Endopterygota</taxon>
        <taxon>Hymenoptera</taxon>
        <taxon>Apocrita</taxon>
        <taxon>Aculeata</taxon>
        <taxon>Apoidea</taxon>
        <taxon>Anthophila</taxon>
        <taxon>Apidae</taxon>
        <taxon>Melipona</taxon>
    </lineage>
</organism>
<dbReference type="Proteomes" id="UP000053105">
    <property type="component" value="Unassembled WGS sequence"/>
</dbReference>
<dbReference type="AlphaFoldDB" id="A0A0N0U6F5"/>